<dbReference type="InterPro" id="IPR041522">
    <property type="entry name" value="CdaR_GGDEF"/>
</dbReference>
<dbReference type="InterPro" id="IPR051448">
    <property type="entry name" value="CdaR-like_regulators"/>
</dbReference>
<dbReference type="Proteomes" id="UP000551878">
    <property type="component" value="Unassembled WGS sequence"/>
</dbReference>
<dbReference type="PANTHER" id="PTHR33744:SF16">
    <property type="entry name" value="CARBOHYDRATE DIACID REGULATOR"/>
    <property type="match status" value="1"/>
</dbReference>
<reference evidence="5 6" key="1">
    <citation type="submission" date="2020-08" db="EMBL/GenBank/DDBJ databases">
        <title>Genomic Encyclopedia of Type Strains, Phase IV (KMG-IV): sequencing the most valuable type-strain genomes for metagenomic binning, comparative biology and taxonomic classification.</title>
        <authorList>
            <person name="Goeker M."/>
        </authorList>
    </citation>
    <scope>NUCLEOTIDE SEQUENCE [LARGE SCALE GENOMIC DNA]</scope>
    <source>
        <strain evidence="5 6">DSM 24696</strain>
    </source>
</reference>
<dbReference type="Gene3D" id="1.10.10.2840">
    <property type="entry name" value="PucR C-terminal helix-turn-helix domain"/>
    <property type="match status" value="1"/>
</dbReference>
<dbReference type="InterPro" id="IPR042070">
    <property type="entry name" value="PucR_C-HTH_sf"/>
</dbReference>
<dbReference type="InterPro" id="IPR025736">
    <property type="entry name" value="PucR_C-HTH_dom"/>
</dbReference>
<keyword evidence="6" id="KW-1185">Reference proteome</keyword>
<dbReference type="Pfam" id="PF13556">
    <property type="entry name" value="HTH_30"/>
    <property type="match status" value="1"/>
</dbReference>
<proteinExistence type="inferred from homology"/>
<accession>A0A840QR96</accession>
<comment type="caution">
    <text evidence="5">The sequence shown here is derived from an EMBL/GenBank/DDBJ whole genome shotgun (WGS) entry which is preliminary data.</text>
</comment>
<evidence type="ECO:0000259" key="4">
    <source>
        <dbReference type="Pfam" id="PF17853"/>
    </source>
</evidence>
<evidence type="ECO:0000313" key="6">
    <source>
        <dbReference type="Proteomes" id="UP000551878"/>
    </source>
</evidence>
<feature type="domain" description="PucR C-terminal helix-turn-helix" evidence="3">
    <location>
        <begin position="314"/>
        <end position="371"/>
    </location>
</feature>
<gene>
    <name evidence="5" type="ORF">HNQ41_002176</name>
</gene>
<comment type="similarity">
    <text evidence="1">Belongs to the CdaR family.</text>
</comment>
<name>A0A840QR96_9BACI</name>
<dbReference type="Pfam" id="PF05651">
    <property type="entry name" value="Diacid_rec"/>
    <property type="match status" value="1"/>
</dbReference>
<evidence type="ECO:0000313" key="5">
    <source>
        <dbReference type="EMBL" id="MBB5173986.1"/>
    </source>
</evidence>
<feature type="domain" description="CdaR GGDEF-like" evidence="4">
    <location>
        <begin position="143"/>
        <end position="270"/>
    </location>
</feature>
<organism evidence="5 6">
    <name type="scientific">Texcoconibacillus texcoconensis</name>
    <dbReference type="NCBI Taxonomy" id="1095777"/>
    <lineage>
        <taxon>Bacteria</taxon>
        <taxon>Bacillati</taxon>
        <taxon>Bacillota</taxon>
        <taxon>Bacilli</taxon>
        <taxon>Bacillales</taxon>
        <taxon>Bacillaceae</taxon>
        <taxon>Texcoconibacillus</taxon>
    </lineage>
</organism>
<dbReference type="EMBL" id="JACHHB010000009">
    <property type="protein sequence ID" value="MBB5173986.1"/>
    <property type="molecule type" value="Genomic_DNA"/>
</dbReference>
<evidence type="ECO:0000256" key="1">
    <source>
        <dbReference type="ARBA" id="ARBA00006754"/>
    </source>
</evidence>
<dbReference type="InterPro" id="IPR008599">
    <property type="entry name" value="Diacid_rec"/>
</dbReference>
<evidence type="ECO:0000259" key="2">
    <source>
        <dbReference type="Pfam" id="PF05651"/>
    </source>
</evidence>
<protein>
    <submittedName>
        <fullName evidence="5">Carbohydrate diacid regulator</fullName>
    </submittedName>
</protein>
<dbReference type="AlphaFoldDB" id="A0A840QR96"/>
<dbReference type="PANTHER" id="PTHR33744">
    <property type="entry name" value="CARBOHYDRATE DIACID REGULATOR"/>
    <property type="match status" value="1"/>
</dbReference>
<evidence type="ECO:0000259" key="3">
    <source>
        <dbReference type="Pfam" id="PF13556"/>
    </source>
</evidence>
<dbReference type="Pfam" id="PF17853">
    <property type="entry name" value="GGDEF_2"/>
    <property type="match status" value="1"/>
</dbReference>
<sequence>MKLLSSLAKRIVYEVRDIVNEEVIVVNDQGTIMAASDTTRVGQYHEGALLALQKNDIIKISSSDVASFNGVKAGLNLPIKFTGQPIGVIGLTGDPKNIGPFGELTQRMTELIIQEAYSSERLASKNRGLETFVYEWAHKQIVDRDMYERGEILGIQMDVSRICVLIDIDMSESSSREVRFVEYDVYDELHELLVVAEQDFLIRWGQGRFVLLKQAALPTEREAVRDQLVHCQRTLKKRQNVNVYIAAGSTVQQAAEMSLSYKNAKKALRVAKHHKTTVFYDDLTLDVALAEISDDTRQLFIDRVLGPLKYEPDLLWTLRKYMECELSLKETAKHLHIHINTLHYRLQRIAELTGKRLKDGEQLTKFYIALLFWYEFN</sequence>
<feature type="domain" description="Putative sugar diacid recognition" evidence="2">
    <location>
        <begin position="5"/>
        <end position="136"/>
    </location>
</feature>
<dbReference type="RefSeq" id="WP_184664416.1">
    <property type="nucleotide sequence ID" value="NZ_JACHHB010000009.1"/>
</dbReference>